<feature type="transmembrane region" description="Helical" evidence="1">
    <location>
        <begin position="31"/>
        <end position="55"/>
    </location>
</feature>
<protein>
    <recommendedName>
        <fullName evidence="4">Ubiquitin conjugating enzyme</fullName>
    </recommendedName>
</protein>
<evidence type="ECO:0000313" key="3">
    <source>
        <dbReference type="Proteomes" id="UP000234474"/>
    </source>
</evidence>
<evidence type="ECO:0000313" key="2">
    <source>
        <dbReference type="EMBL" id="PKX94823.1"/>
    </source>
</evidence>
<keyword evidence="1" id="KW-1133">Transmembrane helix</keyword>
<comment type="caution">
    <text evidence="2">The sequence shown here is derived from an EMBL/GenBank/DDBJ whole genome shotgun (WGS) entry which is preliminary data.</text>
</comment>
<evidence type="ECO:0008006" key="4">
    <source>
        <dbReference type="Google" id="ProtNLM"/>
    </source>
</evidence>
<dbReference type="GeneID" id="36539051"/>
<dbReference type="OrthoDB" id="2896006at2759"/>
<dbReference type="AlphaFoldDB" id="A0A2I1CB15"/>
<organism evidence="2 3">
    <name type="scientific">Aspergillus novofumigatus (strain IBT 16806)</name>
    <dbReference type="NCBI Taxonomy" id="1392255"/>
    <lineage>
        <taxon>Eukaryota</taxon>
        <taxon>Fungi</taxon>
        <taxon>Dikarya</taxon>
        <taxon>Ascomycota</taxon>
        <taxon>Pezizomycotina</taxon>
        <taxon>Eurotiomycetes</taxon>
        <taxon>Eurotiomycetidae</taxon>
        <taxon>Eurotiales</taxon>
        <taxon>Aspergillaceae</taxon>
        <taxon>Aspergillus</taxon>
        <taxon>Aspergillus subgen. Fumigati</taxon>
    </lineage>
</organism>
<dbReference type="OMA" id="WSCFRGF"/>
<feature type="transmembrane region" description="Helical" evidence="1">
    <location>
        <begin position="132"/>
        <end position="154"/>
    </location>
</feature>
<feature type="transmembrane region" description="Helical" evidence="1">
    <location>
        <begin position="251"/>
        <end position="269"/>
    </location>
</feature>
<sequence length="370" mass="40252">MSSVSSVLIRRGTELISARLRERGQSRMDGLLYGLLFGLIVIFTAVAFSFAIFWVDYTCVNVIATLAAVEDSNPKTYVCLDREDTNDTFDPNDPESTAASTTKPITSGLRSAIKHLLARDGIWSSFRGFRMYLAFTGLTNLGAGLLIQAVVVTADHSVSFSFFSSFFGQFIASMLLATWQTAWVHRVIADKALRSSSRRMLGLRHWPRIAPAATLYNFLRCAPFSLPIVAAGPAGAGWSPVAVVTDQGYKGFLRFLAIYILPAVFLPLASIPARGIFTRVAASMLPDEDDPVVPFDRHFGGKLKSGIAGGSGKLGLRDAWTTFDQPARTRFVKVILEALAIEVALGVVGILLIMGEVALYYAFLLFSTSV</sequence>
<keyword evidence="1" id="KW-0472">Membrane</keyword>
<gene>
    <name evidence="2" type="ORF">P174DRAFT_510754</name>
</gene>
<evidence type="ECO:0000256" key="1">
    <source>
        <dbReference type="SAM" id="Phobius"/>
    </source>
</evidence>
<dbReference type="STRING" id="1392255.A0A2I1CB15"/>
<feature type="transmembrane region" description="Helical" evidence="1">
    <location>
        <begin position="166"/>
        <end position="188"/>
    </location>
</feature>
<keyword evidence="1" id="KW-0812">Transmembrane</keyword>
<dbReference type="RefSeq" id="XP_024683418.1">
    <property type="nucleotide sequence ID" value="XM_024831715.1"/>
</dbReference>
<dbReference type="EMBL" id="MSZS01000003">
    <property type="protein sequence ID" value="PKX94823.1"/>
    <property type="molecule type" value="Genomic_DNA"/>
</dbReference>
<name>A0A2I1CB15_ASPN1</name>
<feature type="transmembrane region" description="Helical" evidence="1">
    <location>
        <begin position="338"/>
        <end position="363"/>
    </location>
</feature>
<dbReference type="VEuPathDB" id="FungiDB:P174DRAFT_510754"/>
<proteinExistence type="predicted"/>
<reference evidence="3" key="1">
    <citation type="journal article" date="2018" name="Proc. Natl. Acad. Sci. U.S.A.">
        <title>Linking secondary metabolites to gene clusters through genome sequencing of six diverse Aspergillus species.</title>
        <authorList>
            <person name="Kaerboelling I."/>
            <person name="Vesth T.C."/>
            <person name="Frisvad J.C."/>
            <person name="Nybo J.L."/>
            <person name="Theobald S."/>
            <person name="Kuo A."/>
            <person name="Bowyer P."/>
            <person name="Matsuda Y."/>
            <person name="Mondo S."/>
            <person name="Lyhne E.K."/>
            <person name="Kogle M.E."/>
            <person name="Clum A."/>
            <person name="Lipzen A."/>
            <person name="Salamov A."/>
            <person name="Ngan C.Y."/>
            <person name="Daum C."/>
            <person name="Chiniquy J."/>
            <person name="Barry K."/>
            <person name="LaButti K."/>
            <person name="Haridas S."/>
            <person name="Simmons B.A."/>
            <person name="Magnuson J.K."/>
            <person name="Mortensen U.H."/>
            <person name="Larsen T.O."/>
            <person name="Grigoriev I.V."/>
            <person name="Baker S.E."/>
            <person name="Andersen M.R."/>
        </authorList>
    </citation>
    <scope>NUCLEOTIDE SEQUENCE [LARGE SCALE GENOMIC DNA]</scope>
    <source>
        <strain evidence="3">IBT 16806</strain>
    </source>
</reference>
<feature type="transmembrane region" description="Helical" evidence="1">
    <location>
        <begin position="209"/>
        <end position="231"/>
    </location>
</feature>
<keyword evidence="3" id="KW-1185">Reference proteome</keyword>
<accession>A0A2I1CB15</accession>
<dbReference type="Proteomes" id="UP000234474">
    <property type="component" value="Unassembled WGS sequence"/>
</dbReference>